<dbReference type="AlphaFoldDB" id="A0A7T0H0X0"/>
<feature type="domain" description="Apea-like HEPN" evidence="1">
    <location>
        <begin position="298"/>
        <end position="381"/>
    </location>
</feature>
<dbReference type="Pfam" id="PF18739">
    <property type="entry name" value="HEPN_Apea"/>
    <property type="match status" value="1"/>
</dbReference>
<evidence type="ECO:0000259" key="1">
    <source>
        <dbReference type="Pfam" id="PF18739"/>
    </source>
</evidence>
<dbReference type="EMBL" id="CP061801">
    <property type="protein sequence ID" value="QPK00640.1"/>
    <property type="molecule type" value="Genomic_DNA"/>
</dbReference>
<proteinExistence type="predicted"/>
<protein>
    <recommendedName>
        <fullName evidence="1">Apea-like HEPN domain-containing protein</fullName>
    </recommendedName>
</protein>
<evidence type="ECO:0000313" key="2">
    <source>
        <dbReference type="EMBL" id="QPK00640.1"/>
    </source>
</evidence>
<sequence length="518" mass="60906">MDEINFSLEIEFNVEVKFLDNKLFGKLIFSKETPAHLELIVNDMFFALGKECDDIIECEHGNNKYTLMGCSKYGTKIFPKFIIMNKPDDLISFNEIEVSISQLNVIFHDGYFSNDFENDKFISCKNQSNFEVEVNDSDTIKSISDYWLYWSEISHDNDMITKFTQRHIISIKSKKNLSYGEVIKEIRHVCLLFSLLSLIQIHVNFAWVVYNNRRCPIYFPSIKPTSSKKIEWYHSIINLKDINSDMWSKIINNSYSNSKFQKTWERFYGMLSYNSYWEYEFLGFMSILDYYLKLKYKFKNHKENTFKNKYIAQLSDISEFIKNFISLPLDKFQRLLNIRNGVAHSDPDKLDILNDISALMILKNRLIILLNYLALKDLGIEDIDYANSAMKSFNPTLLNAVTKKKWLAKIIGNTSAIILPSDNFRQLKHFSKSARDLIIISKKSKEFTFDEQLSLKLNNEIYTMKGKYSNICDYIDNELSHFINGEYISEYIHTLHIHTPNEDDFIEATSVYILNKID</sequence>
<name>A0A7T0H0X0_9ENTR</name>
<organism evidence="2">
    <name type="scientific">Enterobacter mori</name>
    <dbReference type="NCBI Taxonomy" id="539813"/>
    <lineage>
        <taxon>Bacteria</taxon>
        <taxon>Pseudomonadati</taxon>
        <taxon>Pseudomonadota</taxon>
        <taxon>Gammaproteobacteria</taxon>
        <taxon>Enterobacterales</taxon>
        <taxon>Enterobacteriaceae</taxon>
        <taxon>Enterobacter</taxon>
    </lineage>
</organism>
<reference evidence="2" key="1">
    <citation type="submission" date="2020-09" db="EMBL/GenBank/DDBJ databases">
        <title>First Report of a novel Colistin-Resistant species of Enterobacter cloacae complex Producing MCR-5 isolated from hospital sewage water.</title>
        <authorList>
            <person name="Zhou K."/>
        </authorList>
    </citation>
    <scope>NUCLEOTIDE SEQUENCE [LARGE SCALE GENOMIC DNA]</scope>
    <source>
        <strain evidence="2">HSW1412</strain>
    </source>
</reference>
<accession>A0A7T0H0X0</accession>
<gene>
    <name evidence="2" type="ORF">IDM36_00265</name>
</gene>
<dbReference type="InterPro" id="IPR041229">
    <property type="entry name" value="HEPN_Apea"/>
</dbReference>